<feature type="coiled-coil region" evidence="1">
    <location>
        <begin position="409"/>
        <end position="439"/>
    </location>
</feature>
<protein>
    <submittedName>
        <fullName evidence="3">Uncharacterized protein</fullName>
    </submittedName>
</protein>
<evidence type="ECO:0000256" key="1">
    <source>
        <dbReference type="SAM" id="Coils"/>
    </source>
</evidence>
<dbReference type="eggNOG" id="ENOG502T9XN">
    <property type="taxonomic scope" value="Eukaryota"/>
</dbReference>
<dbReference type="InParanoid" id="B8BWI5"/>
<dbReference type="HOGENOM" id="CLU_554936_0_0_1"/>
<evidence type="ECO:0000256" key="2">
    <source>
        <dbReference type="SAM" id="MobiDB-lite"/>
    </source>
</evidence>
<keyword evidence="1" id="KW-0175">Coiled coil</keyword>
<feature type="region of interest" description="Disordered" evidence="2">
    <location>
        <begin position="330"/>
        <end position="379"/>
    </location>
</feature>
<dbReference type="Proteomes" id="UP000001449">
    <property type="component" value="Chromosome 3"/>
</dbReference>
<accession>B8BWI5</accession>
<dbReference type="EMBL" id="CM000640">
    <property type="protein sequence ID" value="EED94525.1"/>
    <property type="molecule type" value="Genomic_DNA"/>
</dbReference>
<dbReference type="PaxDb" id="35128-Thaps3981"/>
<dbReference type="RefSeq" id="XP_002289089.1">
    <property type="nucleotide sequence ID" value="XM_002289053.1"/>
</dbReference>
<evidence type="ECO:0000313" key="4">
    <source>
        <dbReference type="Proteomes" id="UP000001449"/>
    </source>
</evidence>
<evidence type="ECO:0000313" key="3">
    <source>
        <dbReference type="EMBL" id="EED94525.1"/>
    </source>
</evidence>
<sequence length="492" mass="54917">MVNSIECAAKHLCTAPANATLGNHFCCKCGMHVHSVFCSNEVEALPSEIKLVFDPCKQLGSFKDACKLCQQTAAPVLATARSSEGEEEDVSMTADTANGTQEVSENRAKCSVRGCKVGKTPTPTVTCAANELSGCKKCDRVVHISCYENLVVKSLKGDSFPADEEEGDTAGKVFCTVGCYRRYTKANAGGSFWHNDGANGWDDVNCSENLLVNRFLSREEEYSKYRGPPGGKTKLDICNKWAEEINRHGVKKKRTGRDVQNKVTAIESQMKIAQDFADTETGQGLQDGTRFGSWEEAITSKCKFWHDLHPVFIQRAGMKPTVTTEDILKSSEDDVEDSESHDVDFGTEEGGFSMSDEQDEGSGKKQRKKKNPMASFLKTRDLDKTKTPIRTPTGKRGSIDQTLETLLSFKLEEMKHKQMKREREQAKENRRRLEDYDLTDCDQWMEFAARFNAIKETFGGDAVRAALQFPRFAETSLLTAEEKREFENQRAV</sequence>
<dbReference type="KEGG" id="tps:THAPSDRAFT_3981"/>
<feature type="compositionally biased region" description="Basic and acidic residues" evidence="2">
    <location>
        <begin position="330"/>
        <end position="344"/>
    </location>
</feature>
<name>B8BWI5_THAPS</name>
<keyword evidence="4" id="KW-1185">Reference proteome</keyword>
<dbReference type="AlphaFoldDB" id="B8BWI5"/>
<organism evidence="3 4">
    <name type="scientific">Thalassiosira pseudonana</name>
    <name type="common">Marine diatom</name>
    <name type="synonym">Cyclotella nana</name>
    <dbReference type="NCBI Taxonomy" id="35128"/>
    <lineage>
        <taxon>Eukaryota</taxon>
        <taxon>Sar</taxon>
        <taxon>Stramenopiles</taxon>
        <taxon>Ochrophyta</taxon>
        <taxon>Bacillariophyta</taxon>
        <taxon>Coscinodiscophyceae</taxon>
        <taxon>Thalassiosirophycidae</taxon>
        <taxon>Thalassiosirales</taxon>
        <taxon>Thalassiosiraceae</taxon>
        <taxon>Thalassiosira</taxon>
    </lineage>
</organism>
<proteinExistence type="predicted"/>
<reference evidence="3 4" key="2">
    <citation type="journal article" date="2008" name="Nature">
        <title>The Phaeodactylum genome reveals the evolutionary history of diatom genomes.</title>
        <authorList>
            <person name="Bowler C."/>
            <person name="Allen A.E."/>
            <person name="Badger J.H."/>
            <person name="Grimwood J."/>
            <person name="Jabbari K."/>
            <person name="Kuo A."/>
            <person name="Maheswari U."/>
            <person name="Martens C."/>
            <person name="Maumus F."/>
            <person name="Otillar R.P."/>
            <person name="Rayko E."/>
            <person name="Salamov A."/>
            <person name="Vandepoele K."/>
            <person name="Beszteri B."/>
            <person name="Gruber A."/>
            <person name="Heijde M."/>
            <person name="Katinka M."/>
            <person name="Mock T."/>
            <person name="Valentin K."/>
            <person name="Verret F."/>
            <person name="Berges J.A."/>
            <person name="Brownlee C."/>
            <person name="Cadoret J.P."/>
            <person name="Chiovitti A."/>
            <person name="Choi C.J."/>
            <person name="Coesel S."/>
            <person name="De Martino A."/>
            <person name="Detter J.C."/>
            <person name="Durkin C."/>
            <person name="Falciatore A."/>
            <person name="Fournet J."/>
            <person name="Haruta M."/>
            <person name="Huysman M.J."/>
            <person name="Jenkins B.D."/>
            <person name="Jiroutova K."/>
            <person name="Jorgensen R.E."/>
            <person name="Joubert Y."/>
            <person name="Kaplan A."/>
            <person name="Kroger N."/>
            <person name="Kroth P.G."/>
            <person name="La Roche J."/>
            <person name="Lindquist E."/>
            <person name="Lommer M."/>
            <person name="Martin-Jezequel V."/>
            <person name="Lopez P.J."/>
            <person name="Lucas S."/>
            <person name="Mangogna M."/>
            <person name="McGinnis K."/>
            <person name="Medlin L.K."/>
            <person name="Montsant A."/>
            <person name="Oudot-Le Secq M.P."/>
            <person name="Napoli C."/>
            <person name="Obornik M."/>
            <person name="Parker M.S."/>
            <person name="Petit J.L."/>
            <person name="Porcel B.M."/>
            <person name="Poulsen N."/>
            <person name="Robison M."/>
            <person name="Rychlewski L."/>
            <person name="Rynearson T.A."/>
            <person name="Schmutz J."/>
            <person name="Shapiro H."/>
            <person name="Siaut M."/>
            <person name="Stanley M."/>
            <person name="Sussman M.R."/>
            <person name="Taylor A.R."/>
            <person name="Vardi A."/>
            <person name="von Dassow P."/>
            <person name="Vyverman W."/>
            <person name="Willis A."/>
            <person name="Wyrwicz L.S."/>
            <person name="Rokhsar D.S."/>
            <person name="Weissenbach J."/>
            <person name="Armbrust E.V."/>
            <person name="Green B.R."/>
            <person name="Van de Peer Y."/>
            <person name="Grigoriev I.V."/>
        </authorList>
    </citation>
    <scope>NUCLEOTIDE SEQUENCE [LARGE SCALE GENOMIC DNA]</scope>
    <source>
        <strain evidence="3 4">CCMP1335</strain>
    </source>
</reference>
<dbReference type="STRING" id="35128.B8BWI5"/>
<dbReference type="GeneID" id="7452743"/>
<dbReference type="PANTHER" id="PTHR33324">
    <property type="entry name" value="EXPRESSED PROTEIN"/>
    <property type="match status" value="1"/>
</dbReference>
<dbReference type="PANTHER" id="PTHR33324:SF3">
    <property type="entry name" value="ZINC FINGER PHD-TYPE DOMAIN-CONTAINING PROTEIN"/>
    <property type="match status" value="1"/>
</dbReference>
<gene>
    <name evidence="3" type="ORF">THAPSDRAFT_3981</name>
</gene>
<reference evidence="3 4" key="1">
    <citation type="journal article" date="2004" name="Science">
        <title>The genome of the diatom Thalassiosira pseudonana: ecology, evolution, and metabolism.</title>
        <authorList>
            <person name="Armbrust E.V."/>
            <person name="Berges J.A."/>
            <person name="Bowler C."/>
            <person name="Green B.R."/>
            <person name="Martinez D."/>
            <person name="Putnam N.H."/>
            <person name="Zhou S."/>
            <person name="Allen A.E."/>
            <person name="Apt K.E."/>
            <person name="Bechner M."/>
            <person name="Brzezinski M.A."/>
            <person name="Chaal B.K."/>
            <person name="Chiovitti A."/>
            <person name="Davis A.K."/>
            <person name="Demarest M.S."/>
            <person name="Detter J.C."/>
            <person name="Glavina T."/>
            <person name="Goodstein D."/>
            <person name="Hadi M.Z."/>
            <person name="Hellsten U."/>
            <person name="Hildebrand M."/>
            <person name="Jenkins B.D."/>
            <person name="Jurka J."/>
            <person name="Kapitonov V.V."/>
            <person name="Kroger N."/>
            <person name="Lau W.W."/>
            <person name="Lane T.W."/>
            <person name="Larimer F.W."/>
            <person name="Lippmeier J.C."/>
            <person name="Lucas S."/>
            <person name="Medina M."/>
            <person name="Montsant A."/>
            <person name="Obornik M."/>
            <person name="Parker M.S."/>
            <person name="Palenik B."/>
            <person name="Pazour G.J."/>
            <person name="Richardson P.M."/>
            <person name="Rynearson T.A."/>
            <person name="Saito M.A."/>
            <person name="Schwartz D.C."/>
            <person name="Thamatrakoln K."/>
            <person name="Valentin K."/>
            <person name="Vardi A."/>
            <person name="Wilkerson F.P."/>
            <person name="Rokhsar D.S."/>
        </authorList>
    </citation>
    <scope>NUCLEOTIDE SEQUENCE [LARGE SCALE GENOMIC DNA]</scope>
    <source>
        <strain evidence="3 4">CCMP1335</strain>
    </source>
</reference>